<feature type="chain" id="PRO_5022957558" evidence="1">
    <location>
        <begin position="19"/>
        <end position="251"/>
    </location>
</feature>
<sequence>MKRSIFPILAAAAVFAVAPLPSCQSGSPKDIRDYYLPLKQLEDGLVYEYRPVAIDSLTPIYWFYRSYLREDGIYLTGTYYEHDLIPRQIVREELVSNGMLVEDVFLYEARADSSGLQDRTEVDVLQGAAFPFEVTDSNGVFLYQLQWSPPQDSGAVITLTKNRRYLKDTVVAVLGENLDAVVFSVQELLEYDQNGVFEQQYAGREVYAKGLGLVYYDKQIGPGMELSYALHRRYPMEVLEEQFEQKINHEH</sequence>
<dbReference type="OrthoDB" id="1492272at2"/>
<feature type="signal peptide" evidence="1">
    <location>
        <begin position="1"/>
        <end position="18"/>
    </location>
</feature>
<gene>
    <name evidence="2" type="ORF">FRY97_16100</name>
</gene>
<dbReference type="EMBL" id="VOOR01000039">
    <property type="protein sequence ID" value="TXB62006.1"/>
    <property type="molecule type" value="Genomic_DNA"/>
</dbReference>
<keyword evidence="1" id="KW-0732">Signal</keyword>
<dbReference type="RefSeq" id="WP_147168590.1">
    <property type="nucleotide sequence ID" value="NZ_VOOR01000039.1"/>
</dbReference>
<evidence type="ECO:0000313" key="3">
    <source>
        <dbReference type="Proteomes" id="UP000321580"/>
    </source>
</evidence>
<name>A0A5C6RHX4_9BACT</name>
<reference evidence="2 3" key="1">
    <citation type="submission" date="2019-08" db="EMBL/GenBank/DDBJ databases">
        <title>Genome of Phaeodactylibacter luteus.</title>
        <authorList>
            <person name="Bowman J.P."/>
        </authorList>
    </citation>
    <scope>NUCLEOTIDE SEQUENCE [LARGE SCALE GENOMIC DNA]</scope>
    <source>
        <strain evidence="2 3">KCTC 42180</strain>
    </source>
</reference>
<accession>A0A5C6RHX4</accession>
<comment type="caution">
    <text evidence="2">The sequence shown here is derived from an EMBL/GenBank/DDBJ whole genome shotgun (WGS) entry which is preliminary data.</text>
</comment>
<protein>
    <submittedName>
        <fullName evidence="2">Uncharacterized protein</fullName>
    </submittedName>
</protein>
<evidence type="ECO:0000313" key="2">
    <source>
        <dbReference type="EMBL" id="TXB62006.1"/>
    </source>
</evidence>
<organism evidence="2 3">
    <name type="scientific">Phaeodactylibacter luteus</name>
    <dbReference type="NCBI Taxonomy" id="1564516"/>
    <lineage>
        <taxon>Bacteria</taxon>
        <taxon>Pseudomonadati</taxon>
        <taxon>Bacteroidota</taxon>
        <taxon>Saprospiria</taxon>
        <taxon>Saprospirales</taxon>
        <taxon>Haliscomenobacteraceae</taxon>
        <taxon>Phaeodactylibacter</taxon>
    </lineage>
</organism>
<dbReference type="AlphaFoldDB" id="A0A5C6RHX4"/>
<keyword evidence="3" id="KW-1185">Reference proteome</keyword>
<dbReference type="Proteomes" id="UP000321580">
    <property type="component" value="Unassembled WGS sequence"/>
</dbReference>
<proteinExistence type="predicted"/>
<evidence type="ECO:0000256" key="1">
    <source>
        <dbReference type="SAM" id="SignalP"/>
    </source>
</evidence>